<keyword evidence="2" id="KW-0472">Membrane</keyword>
<reference evidence="3" key="2">
    <citation type="submission" date="2023-06" db="EMBL/GenBank/DDBJ databases">
        <authorList>
            <consortium name="Lawrence Berkeley National Laboratory"/>
            <person name="Haridas S."/>
            <person name="Hensen N."/>
            <person name="Bonometti L."/>
            <person name="Westerberg I."/>
            <person name="Brannstrom I.O."/>
            <person name="Guillou S."/>
            <person name="Cros-Aarteil S."/>
            <person name="Calhoun S."/>
            <person name="Kuo A."/>
            <person name="Mondo S."/>
            <person name="Pangilinan J."/>
            <person name="Riley R."/>
            <person name="Labutti K."/>
            <person name="Andreopoulos B."/>
            <person name="Lipzen A."/>
            <person name="Chen C."/>
            <person name="Yanf M."/>
            <person name="Daum C."/>
            <person name="Ng V."/>
            <person name="Clum A."/>
            <person name="Steindorff A."/>
            <person name="Ohm R."/>
            <person name="Martin F."/>
            <person name="Silar P."/>
            <person name="Natvig D."/>
            <person name="Lalanne C."/>
            <person name="Gautier V."/>
            <person name="Ament-Velasquez S.L."/>
            <person name="Kruys A."/>
            <person name="Hutchinson M.I."/>
            <person name="Powell A.J."/>
            <person name="Barry K."/>
            <person name="Miller A.N."/>
            <person name="Grigoriev I.V."/>
            <person name="Debuchy R."/>
            <person name="Gladieux P."/>
            <person name="Thoren M.H."/>
            <person name="Johannesson H."/>
        </authorList>
    </citation>
    <scope>NUCLEOTIDE SEQUENCE</scope>
    <source>
        <strain evidence="3">CBS 958.72</strain>
    </source>
</reference>
<feature type="transmembrane region" description="Helical" evidence="2">
    <location>
        <begin position="12"/>
        <end position="34"/>
    </location>
</feature>
<name>A0AAE0NL76_9PEZI</name>
<proteinExistence type="predicted"/>
<reference evidence="3" key="1">
    <citation type="journal article" date="2023" name="Mol. Phylogenet. Evol.">
        <title>Genome-scale phylogeny and comparative genomics of the fungal order Sordariales.</title>
        <authorList>
            <person name="Hensen N."/>
            <person name="Bonometti L."/>
            <person name="Westerberg I."/>
            <person name="Brannstrom I.O."/>
            <person name="Guillou S."/>
            <person name="Cros-Aarteil S."/>
            <person name="Calhoun S."/>
            <person name="Haridas S."/>
            <person name="Kuo A."/>
            <person name="Mondo S."/>
            <person name="Pangilinan J."/>
            <person name="Riley R."/>
            <person name="LaButti K."/>
            <person name="Andreopoulos B."/>
            <person name="Lipzen A."/>
            <person name="Chen C."/>
            <person name="Yan M."/>
            <person name="Daum C."/>
            <person name="Ng V."/>
            <person name="Clum A."/>
            <person name="Steindorff A."/>
            <person name="Ohm R.A."/>
            <person name="Martin F."/>
            <person name="Silar P."/>
            <person name="Natvig D.O."/>
            <person name="Lalanne C."/>
            <person name="Gautier V."/>
            <person name="Ament-Velasquez S.L."/>
            <person name="Kruys A."/>
            <person name="Hutchinson M.I."/>
            <person name="Powell A.J."/>
            <person name="Barry K."/>
            <person name="Miller A.N."/>
            <person name="Grigoriev I.V."/>
            <person name="Debuchy R."/>
            <person name="Gladieux P."/>
            <person name="Hiltunen Thoren M."/>
            <person name="Johannesson H."/>
        </authorList>
    </citation>
    <scope>NUCLEOTIDE SEQUENCE</scope>
    <source>
        <strain evidence="3">CBS 958.72</strain>
    </source>
</reference>
<evidence type="ECO:0000313" key="3">
    <source>
        <dbReference type="EMBL" id="KAK3383592.1"/>
    </source>
</evidence>
<keyword evidence="4" id="KW-1185">Reference proteome</keyword>
<dbReference type="Proteomes" id="UP001287356">
    <property type="component" value="Unassembled WGS sequence"/>
</dbReference>
<comment type="caution">
    <text evidence="3">The sequence shown here is derived from an EMBL/GenBank/DDBJ whole genome shotgun (WGS) entry which is preliminary data.</text>
</comment>
<accession>A0AAE0NL76</accession>
<gene>
    <name evidence="3" type="ORF">B0T24DRAFT_55095</name>
</gene>
<keyword evidence="2" id="KW-0812">Transmembrane</keyword>
<evidence type="ECO:0000256" key="2">
    <source>
        <dbReference type="SAM" id="Phobius"/>
    </source>
</evidence>
<evidence type="ECO:0000313" key="4">
    <source>
        <dbReference type="Proteomes" id="UP001287356"/>
    </source>
</evidence>
<evidence type="ECO:0000256" key="1">
    <source>
        <dbReference type="SAM" id="MobiDB-lite"/>
    </source>
</evidence>
<sequence>MADGDANGFTPGGYSVVGIGIAIVLAVLGFALYYRRRHNLRHQLQNNAANSNRNPGIELQNRRASHISGDELPDRRASRIANIELQDRRTSTVHATSNAQAPAQGAAAATVNDDSMEITPAKPMPWQFMNWTGSRTNLAESSKPRREADPEGVWGIHDIPDKA</sequence>
<keyword evidence="2" id="KW-1133">Transmembrane helix</keyword>
<dbReference type="CDD" id="cd12087">
    <property type="entry name" value="TM_EGFR-like"/>
    <property type="match status" value="1"/>
</dbReference>
<feature type="region of interest" description="Disordered" evidence="1">
    <location>
        <begin position="134"/>
        <end position="163"/>
    </location>
</feature>
<protein>
    <submittedName>
        <fullName evidence="3">Uncharacterized protein</fullName>
    </submittedName>
</protein>
<dbReference type="EMBL" id="JAULSN010000001">
    <property type="protein sequence ID" value="KAK3383592.1"/>
    <property type="molecule type" value="Genomic_DNA"/>
</dbReference>
<organism evidence="3 4">
    <name type="scientific">Lasiosphaeria ovina</name>
    <dbReference type="NCBI Taxonomy" id="92902"/>
    <lineage>
        <taxon>Eukaryota</taxon>
        <taxon>Fungi</taxon>
        <taxon>Dikarya</taxon>
        <taxon>Ascomycota</taxon>
        <taxon>Pezizomycotina</taxon>
        <taxon>Sordariomycetes</taxon>
        <taxon>Sordariomycetidae</taxon>
        <taxon>Sordariales</taxon>
        <taxon>Lasiosphaeriaceae</taxon>
        <taxon>Lasiosphaeria</taxon>
    </lineage>
</organism>
<dbReference type="AlphaFoldDB" id="A0AAE0NL76"/>